<dbReference type="InterPro" id="IPR050222">
    <property type="entry name" value="MATE_MdtK"/>
</dbReference>
<protein>
    <recommendedName>
        <fullName evidence="3">Probable multidrug resistance protein NorM</fullName>
    </recommendedName>
    <alternativeName>
        <fullName evidence="5">Multidrug-efflux transporter</fullName>
    </alternativeName>
</protein>
<sequence length="449" mass="46860">MQVAVMGVEERETQGIKISSRSFGILKKALPLYFSMVASFSGALVSAGVLGNLLTEALAAHALVTALLAPTIMVVQGSLRGSMPFIAENEDNSAALATVIRDGIWLALLMGATAGLFIFSTPMLAAIVGVTDSTRSALGFYPLFIGCHAVTVSLSASATVLLVALGRNRTVLMLGLVHTLLSLTLVPTLVLGLGPLPGMALAGAGLATLLGSTITLALTWFTVRRIPVLGKVSVLSGIPRLAGMWKIAKVGLPTGSTLLIKSVSLSVLIVAVTRIGAEAAAAHQFLILFANLLFFPSLSVGQSTVPYIAKAAKRRDQSEVRRTVLSGYSVAVPLTLVSAVALWSVVDPALSVLTHDFEVRTMVATLLPLVFLVALFDSVQVVSGMGLVALKQTTPAMYTFLIFYGLLVLLTFPLVSVGGLPLLWSAYAVTTFGLLIGQGGAFLRTSAKV</sequence>
<evidence type="ECO:0000256" key="1">
    <source>
        <dbReference type="ARBA" id="ARBA00003408"/>
    </source>
</evidence>
<keyword evidence="6" id="KW-0812">Transmembrane</keyword>
<evidence type="ECO:0000256" key="5">
    <source>
        <dbReference type="ARBA" id="ARBA00031636"/>
    </source>
</evidence>
<evidence type="ECO:0000256" key="3">
    <source>
        <dbReference type="ARBA" id="ARBA00020268"/>
    </source>
</evidence>
<keyword evidence="4" id="KW-0813">Transport</keyword>
<reference evidence="7 8" key="1">
    <citation type="journal article" date="2014" name="Int. J. Syst. Evol. Microbiol.">
        <title>Complete genome sequence of Corynebacterium casei LMG S-19264T (=DSM 44701T), isolated from a smear-ripened cheese.</title>
        <authorList>
            <consortium name="US DOE Joint Genome Institute (JGI-PGF)"/>
            <person name="Walter F."/>
            <person name="Albersmeier A."/>
            <person name="Kalinowski J."/>
            <person name="Ruckert C."/>
        </authorList>
    </citation>
    <scope>NUCLEOTIDE SEQUENCE [LARGE SCALE GENOMIC DNA]</scope>
    <source>
        <strain evidence="7 8">KCTC 19473</strain>
    </source>
</reference>
<feature type="transmembrane region" description="Helical" evidence="6">
    <location>
        <begin position="285"/>
        <end position="305"/>
    </location>
</feature>
<feature type="transmembrane region" description="Helical" evidence="6">
    <location>
        <begin position="104"/>
        <end position="128"/>
    </location>
</feature>
<keyword evidence="6" id="KW-1133">Transmembrane helix</keyword>
<dbReference type="EMBL" id="BMXL01000029">
    <property type="protein sequence ID" value="GHD34068.1"/>
    <property type="molecule type" value="Genomic_DNA"/>
</dbReference>
<feature type="transmembrane region" description="Helical" evidence="6">
    <location>
        <begin position="325"/>
        <end position="346"/>
    </location>
</feature>
<gene>
    <name evidence="7" type="ORF">GCM10007147_39320</name>
</gene>
<evidence type="ECO:0000256" key="2">
    <source>
        <dbReference type="ARBA" id="ARBA00010199"/>
    </source>
</evidence>
<comment type="function">
    <text evidence="1">Multidrug efflux pump.</text>
</comment>
<organism evidence="7 8">
    <name type="scientific">Nocardiopsis kunsanensis</name>
    <dbReference type="NCBI Taxonomy" id="141693"/>
    <lineage>
        <taxon>Bacteria</taxon>
        <taxon>Bacillati</taxon>
        <taxon>Actinomycetota</taxon>
        <taxon>Actinomycetes</taxon>
        <taxon>Streptosporangiales</taxon>
        <taxon>Nocardiopsidaceae</taxon>
        <taxon>Nocardiopsis</taxon>
    </lineage>
</organism>
<evidence type="ECO:0000313" key="8">
    <source>
        <dbReference type="Proteomes" id="UP000654947"/>
    </source>
</evidence>
<evidence type="ECO:0000313" key="7">
    <source>
        <dbReference type="EMBL" id="GHD34068.1"/>
    </source>
</evidence>
<dbReference type="GO" id="GO:0005886">
    <property type="term" value="C:plasma membrane"/>
    <property type="evidence" value="ECO:0007669"/>
    <property type="project" value="TreeGrafter"/>
</dbReference>
<comment type="similarity">
    <text evidence="2">Belongs to the multi antimicrobial extrusion (MATE) (TC 2.A.66.1) family.</text>
</comment>
<name>A0A919CKS7_9ACTN</name>
<keyword evidence="6" id="KW-0472">Membrane</keyword>
<dbReference type="PANTHER" id="PTHR43298:SF2">
    <property type="entry name" value="FMN_FAD EXPORTER YEEO-RELATED"/>
    <property type="match status" value="1"/>
</dbReference>
<proteinExistence type="inferred from homology"/>
<accession>A0A919CKS7</accession>
<keyword evidence="8" id="KW-1185">Reference proteome</keyword>
<feature type="transmembrane region" description="Helical" evidence="6">
    <location>
        <begin position="30"/>
        <end position="51"/>
    </location>
</feature>
<feature type="transmembrane region" description="Helical" evidence="6">
    <location>
        <begin position="422"/>
        <end position="443"/>
    </location>
</feature>
<feature type="transmembrane region" description="Helical" evidence="6">
    <location>
        <begin position="171"/>
        <end position="193"/>
    </location>
</feature>
<comment type="caution">
    <text evidence="7">The sequence shown here is derived from an EMBL/GenBank/DDBJ whole genome shotgun (WGS) entry which is preliminary data.</text>
</comment>
<dbReference type="GO" id="GO:0015297">
    <property type="term" value="F:antiporter activity"/>
    <property type="evidence" value="ECO:0007669"/>
    <property type="project" value="InterPro"/>
</dbReference>
<feature type="transmembrane region" description="Helical" evidence="6">
    <location>
        <begin position="57"/>
        <end position="75"/>
    </location>
</feature>
<feature type="transmembrane region" description="Helical" evidence="6">
    <location>
        <begin position="250"/>
        <end position="273"/>
    </location>
</feature>
<feature type="transmembrane region" description="Helical" evidence="6">
    <location>
        <begin position="366"/>
        <end position="390"/>
    </location>
</feature>
<dbReference type="InterPro" id="IPR002528">
    <property type="entry name" value="MATE_fam"/>
</dbReference>
<feature type="transmembrane region" description="Helical" evidence="6">
    <location>
        <begin position="140"/>
        <end position="164"/>
    </location>
</feature>
<feature type="transmembrane region" description="Helical" evidence="6">
    <location>
        <begin position="397"/>
        <end position="416"/>
    </location>
</feature>
<feature type="transmembrane region" description="Helical" evidence="6">
    <location>
        <begin position="199"/>
        <end position="221"/>
    </location>
</feature>
<evidence type="ECO:0000256" key="6">
    <source>
        <dbReference type="SAM" id="Phobius"/>
    </source>
</evidence>
<dbReference type="GO" id="GO:0042910">
    <property type="term" value="F:xenobiotic transmembrane transporter activity"/>
    <property type="evidence" value="ECO:0007669"/>
    <property type="project" value="InterPro"/>
</dbReference>
<dbReference type="AlphaFoldDB" id="A0A919CKS7"/>
<dbReference type="Pfam" id="PF01554">
    <property type="entry name" value="MatE"/>
    <property type="match status" value="1"/>
</dbReference>
<dbReference type="Proteomes" id="UP000654947">
    <property type="component" value="Unassembled WGS sequence"/>
</dbReference>
<dbReference type="PANTHER" id="PTHR43298">
    <property type="entry name" value="MULTIDRUG RESISTANCE PROTEIN NORM-RELATED"/>
    <property type="match status" value="1"/>
</dbReference>
<evidence type="ECO:0000256" key="4">
    <source>
        <dbReference type="ARBA" id="ARBA00022448"/>
    </source>
</evidence>